<feature type="transmembrane region" description="Helical" evidence="1">
    <location>
        <begin position="358"/>
        <end position="378"/>
    </location>
</feature>
<keyword evidence="1" id="KW-1133">Transmembrane helix</keyword>
<feature type="transmembrane region" description="Helical" evidence="1">
    <location>
        <begin position="462"/>
        <end position="480"/>
    </location>
</feature>
<organism evidence="2 3">
    <name type="scientific">Paraphotobacterium marinum</name>
    <dbReference type="NCBI Taxonomy" id="1755811"/>
    <lineage>
        <taxon>Bacteria</taxon>
        <taxon>Pseudomonadati</taxon>
        <taxon>Pseudomonadota</taxon>
        <taxon>Gammaproteobacteria</taxon>
        <taxon>Vibrionales</taxon>
        <taxon>Vibrionaceae</taxon>
        <taxon>Paraphotobacterium</taxon>
    </lineage>
</organism>
<name>A0A220VGQ8_9GAMM</name>
<dbReference type="SUPFAM" id="SSF82866">
    <property type="entry name" value="Multidrug efflux transporter AcrB transmembrane domain"/>
    <property type="match status" value="2"/>
</dbReference>
<dbReference type="Proteomes" id="UP000242175">
    <property type="component" value="Chromosome small"/>
</dbReference>
<feature type="transmembrane region" description="Helical" evidence="1">
    <location>
        <begin position="906"/>
        <end position="931"/>
    </location>
</feature>
<dbReference type="Gene3D" id="3.30.70.1430">
    <property type="entry name" value="Multidrug efflux transporter AcrB pore domain"/>
    <property type="match status" value="2"/>
</dbReference>
<feature type="transmembrane region" description="Helical" evidence="1">
    <location>
        <begin position="429"/>
        <end position="450"/>
    </location>
</feature>
<evidence type="ECO:0000256" key="1">
    <source>
        <dbReference type="SAM" id="Phobius"/>
    </source>
</evidence>
<dbReference type="SUPFAM" id="SSF82693">
    <property type="entry name" value="Multidrug efflux transporter AcrB pore domain, PN1, PN2, PC1 and PC2 subdomains"/>
    <property type="match status" value="2"/>
</dbReference>
<dbReference type="Pfam" id="PF00873">
    <property type="entry name" value="ACR_tran"/>
    <property type="match status" value="1"/>
</dbReference>
<dbReference type="KEGG" id="pmai:CF386_11125"/>
<dbReference type="GO" id="GO:0005886">
    <property type="term" value="C:plasma membrane"/>
    <property type="evidence" value="ECO:0007669"/>
    <property type="project" value="TreeGrafter"/>
</dbReference>
<protein>
    <submittedName>
        <fullName evidence="2">Multidrug transporter AcrB</fullName>
    </submittedName>
</protein>
<evidence type="ECO:0000313" key="2">
    <source>
        <dbReference type="EMBL" id="ASK79598.1"/>
    </source>
</evidence>
<dbReference type="Gene3D" id="3.30.70.1440">
    <property type="entry name" value="Multidrug efflux transporter AcrB pore domain"/>
    <property type="match status" value="1"/>
</dbReference>
<dbReference type="GO" id="GO:0042910">
    <property type="term" value="F:xenobiotic transmembrane transporter activity"/>
    <property type="evidence" value="ECO:0007669"/>
    <property type="project" value="TreeGrafter"/>
</dbReference>
<gene>
    <name evidence="2" type="ORF">CF386_11125</name>
</gene>
<proteinExistence type="predicted"/>
<reference evidence="2 3" key="1">
    <citation type="journal article" date="2016" name="Int. J. Syst. Evol. Microbiol.">
        <title>Paraphotobacterium marinum gen. nov., sp. nov., a member of the family Vibrionaceae, isolated from surface seawater.</title>
        <authorList>
            <person name="Huang Z."/>
            <person name="Dong C."/>
            <person name="Shao Z."/>
        </authorList>
    </citation>
    <scope>NUCLEOTIDE SEQUENCE [LARGE SCALE GENOMIC DNA]</scope>
    <source>
        <strain evidence="2 3">NSCS20N07D</strain>
    </source>
</reference>
<dbReference type="SUPFAM" id="SSF82714">
    <property type="entry name" value="Multidrug efflux transporter AcrB TolC docking domain, DN and DC subdomains"/>
    <property type="match status" value="2"/>
</dbReference>
<keyword evidence="1" id="KW-0472">Membrane</keyword>
<dbReference type="Gene3D" id="3.30.70.1320">
    <property type="entry name" value="Multidrug efflux transporter AcrB pore domain like"/>
    <property type="match status" value="1"/>
</dbReference>
<dbReference type="AlphaFoldDB" id="A0A220VGQ8"/>
<dbReference type="EMBL" id="CP022356">
    <property type="protein sequence ID" value="ASK79598.1"/>
    <property type="molecule type" value="Genomic_DNA"/>
</dbReference>
<feature type="transmembrane region" description="Helical" evidence="1">
    <location>
        <begin position="880"/>
        <end position="900"/>
    </location>
</feature>
<feature type="transmembrane region" description="Helical" evidence="1">
    <location>
        <begin position="384"/>
        <end position="408"/>
    </location>
</feature>
<dbReference type="PRINTS" id="PR00702">
    <property type="entry name" value="ACRIFLAVINRP"/>
</dbReference>
<feature type="transmembrane region" description="Helical" evidence="1">
    <location>
        <begin position="12"/>
        <end position="29"/>
    </location>
</feature>
<sequence length="1015" mass="112036">MNLPEICIRRPVLAIVLNSVLIVLGFLGYQQVKMEFMPSVFKPVLTIITNVPGASSDFVEQNVTNPLENNLKQVGNVSFETSESTSDKSKIKLYFGTISQDQFLTVQSQVQQAISQTKLPTNAKNPLIRTRDGSSPLFILGVTDKNIGPYELGMYVTNNIVNPISQMSGVGAVDQYGAQPQLQIELNPKQMALKDVSIDDIKNAISSSNTSISAGNIINKDQQITLNLNSKLTNLDNFKNIIIKKTGRHLIYLKDVSKLGITDQNPGGSLIKINNSNGQYVIISQTDTANPLILGEMLRKKLKEIQKQMPTGMKIVKLQDTAEAIKVANDEVFHTIVEAVVAVTIITILFIGSWRLSLIPLVTIPVCLIATFLIIWMVGFTLNIFSMLALVVAVGLVVDDAIVVLENAQVYSKKGISPIDSTIQSMNKIIFPVIGMTIVIAAIYVPIFFMKPHKETVYLQQFAFSLSGAVLFSGFVALTLSPMMCSRLIRPDNRSQLEKLIEKFFIKVSSLYIKSLKIFLNNIWLPVLIVMLFFFIGYLYFQKMSSTDLPPEYDGTISVTMRTPDSSSVEKTRTLTAPLIKELRKFKEVQAIGSITSKKLAGNSSVSNTIVTNLKSEQALQELSEKMMQALNKIKTPDVKISATPNNFNSHGGNNAANQNEFDFYVTGYASPKELNQATNNLVNALKQTGMFLDIENNSKFNQQQYDLTIQNNKLIRLGLTREQVNDAINTYLGTYSFPTDFDFLGQSLPLVMGLPAKKIKDLSVLQTIFLKNKTGNFISLDRVVTPNFIATQQSITHINNTPAGEIGAIPKTNISKGKLIKIITATGKQSLPYNLKVAFNTKTQSVTQAKQSSKIIVIASIIFIYLILGALFESFIDPLIILTTIPMCVISSMIALYYVDGSFNTYTIIGFITLVGLISKHGILITKFANDLKNDNVNTENAIIQACQTRLRPILMTTATMIIGLIPLLYASGVSKNSHLELGVVLIVGLIFGTLFSLYIVPSSYKILSKYKKA</sequence>
<dbReference type="InterPro" id="IPR027463">
    <property type="entry name" value="AcrB_DN_DC_subdom"/>
</dbReference>
<keyword evidence="1" id="KW-0812">Transmembrane</keyword>
<dbReference type="InterPro" id="IPR001036">
    <property type="entry name" value="Acrflvin-R"/>
</dbReference>
<dbReference type="Gene3D" id="1.20.1640.10">
    <property type="entry name" value="Multidrug efflux transporter AcrB transmembrane domain"/>
    <property type="match status" value="2"/>
</dbReference>
<dbReference type="Gene3D" id="3.30.2090.10">
    <property type="entry name" value="Multidrug efflux transporter AcrB TolC docking domain, DN and DC subdomains"/>
    <property type="match status" value="2"/>
</dbReference>
<dbReference type="PANTHER" id="PTHR32063">
    <property type="match status" value="1"/>
</dbReference>
<feature type="transmembrane region" description="Helical" evidence="1">
    <location>
        <begin position="856"/>
        <end position="873"/>
    </location>
</feature>
<feature type="transmembrane region" description="Helical" evidence="1">
    <location>
        <begin position="523"/>
        <end position="541"/>
    </location>
</feature>
<feature type="transmembrane region" description="Helical" evidence="1">
    <location>
        <begin position="952"/>
        <end position="971"/>
    </location>
</feature>
<dbReference type="PANTHER" id="PTHR32063:SF23">
    <property type="entry name" value="HAE1 FAMILY EFFLLUX PUMP PERMEASE COMPONENT"/>
    <property type="match status" value="1"/>
</dbReference>
<accession>A0A220VGQ8</accession>
<dbReference type="OrthoDB" id="5613295at2"/>
<evidence type="ECO:0000313" key="3">
    <source>
        <dbReference type="Proteomes" id="UP000242175"/>
    </source>
</evidence>
<keyword evidence="3" id="KW-1185">Reference proteome</keyword>
<feature type="transmembrane region" description="Helical" evidence="1">
    <location>
        <begin position="332"/>
        <end position="351"/>
    </location>
</feature>
<dbReference type="RefSeq" id="WP_089074506.1">
    <property type="nucleotide sequence ID" value="NZ_CBCSAM010000008.1"/>
</dbReference>
<feature type="transmembrane region" description="Helical" evidence="1">
    <location>
        <begin position="983"/>
        <end position="1002"/>
    </location>
</feature>